<dbReference type="EMBL" id="JBHSQO010000015">
    <property type="protein sequence ID" value="MFC6090988.1"/>
    <property type="molecule type" value="Genomic_DNA"/>
</dbReference>
<comment type="caution">
    <text evidence="2">The sequence shown here is derived from an EMBL/GenBank/DDBJ whole genome shotgun (WGS) entry which is preliminary data.</text>
</comment>
<dbReference type="CDD" id="cd00009">
    <property type="entry name" value="AAA"/>
    <property type="match status" value="1"/>
</dbReference>
<dbReference type="InterPro" id="IPR003593">
    <property type="entry name" value="AAA+_ATPase"/>
</dbReference>
<evidence type="ECO:0000259" key="1">
    <source>
        <dbReference type="SMART" id="SM00382"/>
    </source>
</evidence>
<gene>
    <name evidence="2" type="ORF">ACFP3R_17045</name>
</gene>
<dbReference type="InterPro" id="IPR011704">
    <property type="entry name" value="ATPase_dyneun-rel_AAA"/>
</dbReference>
<proteinExistence type="predicted"/>
<protein>
    <submittedName>
        <fullName evidence="2">AAA family ATPase</fullName>
    </submittedName>
</protein>
<keyword evidence="3" id="KW-1185">Reference proteome</keyword>
<dbReference type="InterPro" id="IPR027417">
    <property type="entry name" value="P-loop_NTPase"/>
</dbReference>
<sequence length="320" mass="35492">MPVDADLLAAEWPEPPPWRRFSGEPDLPVPAVDPRESERRLGLVPLDLTRDFDLLNGVNAAIALARPLLITGPPGSGKSSLAYSIAHELALGRVLRWQVTSRTRLESGLFGYDAFGRAQAMAMHENSDIGNFVHLGPLGTAMLPYRLPRVLLIDEMDKGDFDLPNDLLGIFEEGEFPIPELVRVRDRTPEVVVHTHDPDGRARVVDGRVQCHAFPLTVITSNGERDFPPAFLRRCIELTLPQPTPDRLAAMVAAHFPEHEAGLTEELIAMFEERRRTGVMAADQLLNAVHLVRSSPLTVAGRRSLDEVVNTVWHQLSARE</sequence>
<evidence type="ECO:0000313" key="3">
    <source>
        <dbReference type="Proteomes" id="UP001596220"/>
    </source>
</evidence>
<name>A0ABW1P5X3_9PSEU</name>
<dbReference type="Proteomes" id="UP001596220">
    <property type="component" value="Unassembled WGS sequence"/>
</dbReference>
<organism evidence="2 3">
    <name type="scientific">Saccharothrix lopnurensis</name>
    <dbReference type="NCBI Taxonomy" id="1670621"/>
    <lineage>
        <taxon>Bacteria</taxon>
        <taxon>Bacillati</taxon>
        <taxon>Actinomycetota</taxon>
        <taxon>Actinomycetes</taxon>
        <taxon>Pseudonocardiales</taxon>
        <taxon>Pseudonocardiaceae</taxon>
        <taxon>Saccharothrix</taxon>
    </lineage>
</organism>
<dbReference type="SUPFAM" id="SSF52540">
    <property type="entry name" value="P-loop containing nucleoside triphosphate hydrolases"/>
    <property type="match status" value="1"/>
</dbReference>
<reference evidence="3" key="1">
    <citation type="journal article" date="2019" name="Int. J. Syst. Evol. Microbiol.">
        <title>The Global Catalogue of Microorganisms (GCM) 10K type strain sequencing project: providing services to taxonomists for standard genome sequencing and annotation.</title>
        <authorList>
            <consortium name="The Broad Institute Genomics Platform"/>
            <consortium name="The Broad Institute Genome Sequencing Center for Infectious Disease"/>
            <person name="Wu L."/>
            <person name="Ma J."/>
        </authorList>
    </citation>
    <scope>NUCLEOTIDE SEQUENCE [LARGE SCALE GENOMIC DNA]</scope>
    <source>
        <strain evidence="3">CGMCC 4.7246</strain>
    </source>
</reference>
<accession>A0ABW1P5X3</accession>
<evidence type="ECO:0000313" key="2">
    <source>
        <dbReference type="EMBL" id="MFC6090988.1"/>
    </source>
</evidence>
<dbReference type="SMART" id="SM00382">
    <property type="entry name" value="AAA"/>
    <property type="match status" value="1"/>
</dbReference>
<dbReference type="Gene3D" id="3.40.50.300">
    <property type="entry name" value="P-loop containing nucleotide triphosphate hydrolases"/>
    <property type="match status" value="1"/>
</dbReference>
<dbReference type="RefSeq" id="WP_380637191.1">
    <property type="nucleotide sequence ID" value="NZ_JBHSQO010000015.1"/>
</dbReference>
<dbReference type="Pfam" id="PF07728">
    <property type="entry name" value="AAA_5"/>
    <property type="match status" value="1"/>
</dbReference>
<feature type="domain" description="AAA+ ATPase" evidence="1">
    <location>
        <begin position="64"/>
        <end position="246"/>
    </location>
</feature>